<proteinExistence type="predicted"/>
<name>A0A164B3Z8_9MYCO</name>
<sequence length="89" mass="9698">MAEILRAVTAFEVMSRADGLPRMFTPGSLVYANDCDVKGREELFEPVEVAAARTARSVNTETASAAPDERRTRGRAHKGQELKSEETGS</sequence>
<dbReference type="Proteomes" id="UP000077342">
    <property type="component" value="Unassembled WGS sequence"/>
</dbReference>
<evidence type="ECO:0000256" key="1">
    <source>
        <dbReference type="SAM" id="MobiDB-lite"/>
    </source>
</evidence>
<feature type="compositionally biased region" description="Basic and acidic residues" evidence="1">
    <location>
        <begin position="78"/>
        <end position="89"/>
    </location>
</feature>
<feature type="region of interest" description="Disordered" evidence="1">
    <location>
        <begin position="54"/>
        <end position="89"/>
    </location>
</feature>
<evidence type="ECO:0000313" key="2">
    <source>
        <dbReference type="EMBL" id="KZS63092.1"/>
    </source>
</evidence>
<evidence type="ECO:0000313" key="3">
    <source>
        <dbReference type="Proteomes" id="UP000077342"/>
    </source>
</evidence>
<protein>
    <submittedName>
        <fullName evidence="2">Uncharacterized protein</fullName>
    </submittedName>
</protein>
<keyword evidence="3" id="KW-1185">Reference proteome</keyword>
<organism evidence="2 3">
    <name type="scientific">Mycobacterium ostraviense</name>
    <dbReference type="NCBI Taxonomy" id="2738409"/>
    <lineage>
        <taxon>Bacteria</taxon>
        <taxon>Bacillati</taxon>
        <taxon>Actinomycetota</taxon>
        <taxon>Actinomycetes</taxon>
        <taxon>Mycobacteriales</taxon>
        <taxon>Mycobacteriaceae</taxon>
        <taxon>Mycobacterium</taxon>
    </lineage>
</organism>
<accession>A0A164B3Z8</accession>
<dbReference type="AlphaFoldDB" id="A0A164B3Z8"/>
<comment type="caution">
    <text evidence="2">The sequence shown here is derived from an EMBL/GenBank/DDBJ whole genome shotgun (WGS) entry which is preliminary data.</text>
</comment>
<dbReference type="EMBL" id="LWCI01000100">
    <property type="protein sequence ID" value="KZS63092.1"/>
    <property type="molecule type" value="Genomic_DNA"/>
</dbReference>
<gene>
    <name evidence="2" type="ORF">A4G28_04465</name>
</gene>
<reference evidence="3" key="1">
    <citation type="submission" date="2016-04" db="EMBL/GenBank/DDBJ databases">
        <authorList>
            <person name="Strapagiel D."/>
            <person name="Borowka P."/>
            <person name="Marciniak B."/>
            <person name="Bakula Z."/>
            <person name="Van Ingen J."/>
            <person name="Safianowska A."/>
            <person name="Dziadek J."/>
            <person name="Jagielski T."/>
        </authorList>
    </citation>
    <scope>NUCLEOTIDE SEQUENCE [LARGE SCALE GENOMIC DNA]</scope>
    <source>
        <strain evidence="3">1010001458</strain>
    </source>
</reference>